<evidence type="ECO:0000256" key="2">
    <source>
        <dbReference type="ARBA" id="ARBA00023163"/>
    </source>
</evidence>
<feature type="domain" description="HMG box" evidence="5">
    <location>
        <begin position="69"/>
        <end position="142"/>
    </location>
</feature>
<feature type="region of interest" description="Disordered" evidence="4">
    <location>
        <begin position="237"/>
        <end position="261"/>
    </location>
</feature>
<evidence type="ECO:0000256" key="1">
    <source>
        <dbReference type="ARBA" id="ARBA00023125"/>
    </source>
</evidence>
<keyword evidence="2" id="KW-0804">Transcription</keyword>
<dbReference type="GO" id="GO:0001228">
    <property type="term" value="F:DNA-binding transcription activator activity, RNA polymerase II-specific"/>
    <property type="evidence" value="ECO:0007669"/>
    <property type="project" value="TreeGrafter"/>
</dbReference>
<accession>A0A2R6NYF6</accession>
<dbReference type="PANTHER" id="PTHR10270">
    <property type="entry name" value="SOX TRANSCRIPTION FACTOR"/>
    <property type="match status" value="1"/>
</dbReference>
<dbReference type="GO" id="GO:0005634">
    <property type="term" value="C:nucleus"/>
    <property type="evidence" value="ECO:0007669"/>
    <property type="project" value="UniProtKB-UniRule"/>
</dbReference>
<comment type="caution">
    <text evidence="6">The sequence shown here is derived from an EMBL/GenBank/DDBJ whole genome shotgun (WGS) entry which is preliminary data.</text>
</comment>
<protein>
    <recommendedName>
        <fullName evidence="5">HMG box domain-containing protein</fullName>
    </recommendedName>
</protein>
<dbReference type="Gene3D" id="1.10.30.10">
    <property type="entry name" value="High mobility group box domain"/>
    <property type="match status" value="1"/>
</dbReference>
<evidence type="ECO:0000313" key="6">
    <source>
        <dbReference type="EMBL" id="PSR80299.1"/>
    </source>
</evidence>
<dbReference type="GO" id="GO:0000978">
    <property type="term" value="F:RNA polymerase II cis-regulatory region sequence-specific DNA binding"/>
    <property type="evidence" value="ECO:0007669"/>
    <property type="project" value="TreeGrafter"/>
</dbReference>
<evidence type="ECO:0000259" key="5">
    <source>
        <dbReference type="PROSITE" id="PS50118"/>
    </source>
</evidence>
<dbReference type="STRING" id="98765.A0A2R6NYF6"/>
<gene>
    <name evidence="6" type="ORF">PHLCEN_2v6771</name>
</gene>
<dbReference type="EMBL" id="MLYV02000658">
    <property type="protein sequence ID" value="PSR80299.1"/>
    <property type="molecule type" value="Genomic_DNA"/>
</dbReference>
<dbReference type="SUPFAM" id="SSF47095">
    <property type="entry name" value="HMG-box"/>
    <property type="match status" value="1"/>
</dbReference>
<dbReference type="InterPro" id="IPR036910">
    <property type="entry name" value="HMG_box_dom_sf"/>
</dbReference>
<feature type="compositionally biased region" description="Low complexity" evidence="4">
    <location>
        <begin position="245"/>
        <end position="255"/>
    </location>
</feature>
<dbReference type="SMART" id="SM00398">
    <property type="entry name" value="HMG"/>
    <property type="match status" value="1"/>
</dbReference>
<dbReference type="AlphaFoldDB" id="A0A2R6NYF6"/>
<sequence>MTSPLTYPDIHGWNLSPQDMSSPVIAHTPVSTREMPTSSSSLPLPPSRKPSRSVPAGRNSRRHTDPPQPPRPRNSFIIFRCEFQREYSERVKASNRSPTPEKMLSKRAGVIWKNMSLEDQKKYRDAAKEEAIEHLVKYPNYKFRPRQRSRPKRRSTGTVNRRESIKSLMREHSSGSQMESGSECERPTSVLSSSPEPTAEDYPHTLSHRRSMSLPHLGPYRFTRTHFIEPVSCASSPGTGPHWWSSRSSSASTREPSPRLPPITLRSHDFEIDPGLDAVPFMSVAARSSTSSLGEMVALPECVPSEGMHNIGFSSAQTSPMAPVHESNLFGYFPAPPATSVPLQHRRHRSNTAPSSYLSPLAVVSSSLENWNGEMTATAAATSRPGFMSITDTSAALTPTATSLPVTSHSTGDYSYFGGPFVSEPSASSFLTLDTEIDFDRTPRRADFAFGIQDLPMSQPGIDSTSHRPGVNGAGGFASSFGPSYELDSYKMGLDAHSITPAMCDLSFQGDHFDDLFYMGHD</sequence>
<dbReference type="PROSITE" id="PS50118">
    <property type="entry name" value="HMG_BOX_2"/>
    <property type="match status" value="1"/>
</dbReference>
<dbReference type="PANTHER" id="PTHR10270:SF161">
    <property type="entry name" value="SEX-DETERMINING REGION Y PROTEIN"/>
    <property type="match status" value="1"/>
</dbReference>
<dbReference type="Pfam" id="PF00505">
    <property type="entry name" value="HMG_box"/>
    <property type="match status" value="1"/>
</dbReference>
<organism evidence="6 7">
    <name type="scientific">Hermanssonia centrifuga</name>
    <dbReference type="NCBI Taxonomy" id="98765"/>
    <lineage>
        <taxon>Eukaryota</taxon>
        <taxon>Fungi</taxon>
        <taxon>Dikarya</taxon>
        <taxon>Basidiomycota</taxon>
        <taxon>Agaricomycotina</taxon>
        <taxon>Agaricomycetes</taxon>
        <taxon>Polyporales</taxon>
        <taxon>Meruliaceae</taxon>
        <taxon>Hermanssonia</taxon>
    </lineage>
</organism>
<feature type="region of interest" description="Disordered" evidence="4">
    <location>
        <begin position="1"/>
        <end position="76"/>
    </location>
</feature>
<dbReference type="GO" id="GO:0030154">
    <property type="term" value="P:cell differentiation"/>
    <property type="evidence" value="ECO:0007669"/>
    <property type="project" value="TreeGrafter"/>
</dbReference>
<keyword evidence="3" id="KW-0539">Nucleus</keyword>
<name>A0A2R6NYF6_9APHY</name>
<evidence type="ECO:0000256" key="3">
    <source>
        <dbReference type="PROSITE-ProRule" id="PRU00267"/>
    </source>
</evidence>
<feature type="DNA-binding region" description="HMG box" evidence="3">
    <location>
        <begin position="69"/>
        <end position="142"/>
    </location>
</feature>
<feature type="compositionally biased region" description="Basic and acidic residues" evidence="4">
    <location>
        <begin position="160"/>
        <end position="173"/>
    </location>
</feature>
<evidence type="ECO:0000256" key="4">
    <source>
        <dbReference type="SAM" id="MobiDB-lite"/>
    </source>
</evidence>
<dbReference type="Proteomes" id="UP000186601">
    <property type="component" value="Unassembled WGS sequence"/>
</dbReference>
<proteinExistence type="predicted"/>
<keyword evidence="1 3" id="KW-0238">DNA-binding</keyword>
<dbReference type="CDD" id="cd01389">
    <property type="entry name" value="HMG-box_ROX1-like"/>
    <property type="match status" value="1"/>
</dbReference>
<dbReference type="InterPro" id="IPR050140">
    <property type="entry name" value="SRY-related_HMG-box_TF-like"/>
</dbReference>
<feature type="compositionally biased region" description="Basic residues" evidence="4">
    <location>
        <begin position="143"/>
        <end position="155"/>
    </location>
</feature>
<keyword evidence="7" id="KW-1185">Reference proteome</keyword>
<dbReference type="InterPro" id="IPR009071">
    <property type="entry name" value="HMG_box_dom"/>
</dbReference>
<dbReference type="OrthoDB" id="6247875at2759"/>
<reference evidence="6 7" key="1">
    <citation type="submission" date="2018-02" db="EMBL/GenBank/DDBJ databases">
        <title>Genome sequence of the basidiomycete white-rot fungus Phlebia centrifuga.</title>
        <authorList>
            <person name="Granchi Z."/>
            <person name="Peng M."/>
            <person name="de Vries R.P."/>
            <person name="Hilden K."/>
            <person name="Makela M.R."/>
            <person name="Grigoriev I."/>
            <person name="Riley R."/>
        </authorList>
    </citation>
    <scope>NUCLEOTIDE SEQUENCE [LARGE SCALE GENOMIC DNA]</scope>
    <source>
        <strain evidence="6 7">FBCC195</strain>
    </source>
</reference>
<feature type="region of interest" description="Disordered" evidence="4">
    <location>
        <begin position="141"/>
        <end position="210"/>
    </location>
</feature>
<evidence type="ECO:0000313" key="7">
    <source>
        <dbReference type="Proteomes" id="UP000186601"/>
    </source>
</evidence>